<evidence type="ECO:0000256" key="1">
    <source>
        <dbReference type="SAM" id="Phobius"/>
    </source>
</evidence>
<name>B0DX45_LACBS</name>
<protein>
    <submittedName>
        <fullName evidence="3">Predicted protein</fullName>
    </submittedName>
</protein>
<dbReference type="AlphaFoldDB" id="B0DX45"/>
<dbReference type="EMBL" id="DS547145">
    <property type="protein sequence ID" value="EDR00865.1"/>
    <property type="molecule type" value="Genomic_DNA"/>
</dbReference>
<dbReference type="InterPro" id="IPR000620">
    <property type="entry name" value="EamA_dom"/>
</dbReference>
<dbReference type="STRING" id="486041.B0DX45"/>
<dbReference type="FunCoup" id="B0DX45">
    <property type="interactions" value="90"/>
</dbReference>
<feature type="transmembrane region" description="Helical" evidence="1">
    <location>
        <begin position="131"/>
        <end position="150"/>
    </location>
</feature>
<feature type="non-terminal residue" evidence="3">
    <location>
        <position position="360"/>
    </location>
</feature>
<reference evidence="3 4" key="1">
    <citation type="journal article" date="2008" name="Nature">
        <title>The genome of Laccaria bicolor provides insights into mycorrhizal symbiosis.</title>
        <authorList>
            <person name="Martin F."/>
            <person name="Aerts A."/>
            <person name="Ahren D."/>
            <person name="Brun A."/>
            <person name="Danchin E.G.J."/>
            <person name="Duchaussoy F."/>
            <person name="Gibon J."/>
            <person name="Kohler A."/>
            <person name="Lindquist E."/>
            <person name="Pereda V."/>
            <person name="Salamov A."/>
            <person name="Shapiro H.J."/>
            <person name="Wuyts J."/>
            <person name="Blaudez D."/>
            <person name="Buee M."/>
            <person name="Brokstein P."/>
            <person name="Canbaeck B."/>
            <person name="Cohen D."/>
            <person name="Courty P.E."/>
            <person name="Coutinho P.M."/>
            <person name="Delaruelle C."/>
            <person name="Detter J.C."/>
            <person name="Deveau A."/>
            <person name="DiFazio S."/>
            <person name="Duplessis S."/>
            <person name="Fraissinet-Tachet L."/>
            <person name="Lucic E."/>
            <person name="Frey-Klett P."/>
            <person name="Fourrey C."/>
            <person name="Feussner I."/>
            <person name="Gay G."/>
            <person name="Grimwood J."/>
            <person name="Hoegger P.J."/>
            <person name="Jain P."/>
            <person name="Kilaru S."/>
            <person name="Labbe J."/>
            <person name="Lin Y.C."/>
            <person name="Legue V."/>
            <person name="Le Tacon F."/>
            <person name="Marmeisse R."/>
            <person name="Melayah D."/>
            <person name="Montanini B."/>
            <person name="Muratet M."/>
            <person name="Nehls U."/>
            <person name="Niculita-Hirzel H."/>
            <person name="Oudot-Le Secq M.P."/>
            <person name="Peter M."/>
            <person name="Quesneville H."/>
            <person name="Rajashekar B."/>
            <person name="Reich M."/>
            <person name="Rouhier N."/>
            <person name="Schmutz J."/>
            <person name="Yin T."/>
            <person name="Chalot M."/>
            <person name="Henrissat B."/>
            <person name="Kuees U."/>
            <person name="Lucas S."/>
            <person name="Van de Peer Y."/>
            <person name="Podila G.K."/>
            <person name="Polle A."/>
            <person name="Pukkila P.J."/>
            <person name="Richardson P.M."/>
            <person name="Rouze P."/>
            <person name="Sanders I.R."/>
            <person name="Stajich J.E."/>
            <person name="Tunlid A."/>
            <person name="Tuskan G."/>
            <person name="Grigoriev I.V."/>
        </authorList>
    </citation>
    <scope>NUCLEOTIDE SEQUENCE [LARGE SCALE GENOMIC DNA]</scope>
    <source>
        <strain evidence="4">S238N-H82 / ATCC MYA-4686</strain>
    </source>
</reference>
<keyword evidence="1" id="KW-0812">Transmembrane</keyword>
<dbReference type="HOGENOM" id="CLU_025028_3_1_1"/>
<sequence>MRSSLRVPFLIAGMLSVGAGMSLLIKYQDMQCVENCDDPEPHNHVAYEQPVWQTLIMFGEFDSRCLLPVLYTRYLLPGSVKLPLDEEVHRVKREKEPFTGWTPLLFWVPAIFDIFGATLMNVGLLYTPVSIFQMTRGGLVSFVGIFSVAFLRRRLELYQWISLCLVVFGVTIVGLSGRLVDVLIGNPPSLMDPSSQLIYPTRGICLTLCAQIFVAIQFIIEEKIMSQYDVEPMLAVGLEGTFGIITVLATMAFLAIPSMSSHSVYFDISRGWHQLIDNPVVLSSAVAIAVSVSVFDVCGVGITHRVSATVRTLTDSCRTLVIWILSLGLGWEILVWPVSMLQVLGFGILVYGTLLYNGLV</sequence>
<keyword evidence="4" id="KW-1185">Reference proteome</keyword>
<dbReference type="PANTHER" id="PTHR13146">
    <property type="match status" value="1"/>
</dbReference>
<dbReference type="GeneID" id="6084166"/>
<feature type="transmembrane region" description="Helical" evidence="1">
    <location>
        <begin position="157"/>
        <end position="177"/>
    </location>
</feature>
<dbReference type="KEGG" id="lbc:LACBIDRAFT_152412"/>
<evidence type="ECO:0000313" key="3">
    <source>
        <dbReference type="EMBL" id="EDR00865.1"/>
    </source>
</evidence>
<evidence type="ECO:0000313" key="4">
    <source>
        <dbReference type="Proteomes" id="UP000001194"/>
    </source>
</evidence>
<evidence type="ECO:0000259" key="2">
    <source>
        <dbReference type="Pfam" id="PF00892"/>
    </source>
</evidence>
<keyword evidence="1" id="KW-1133">Transmembrane helix</keyword>
<organism evidence="4">
    <name type="scientific">Laccaria bicolor (strain S238N-H82 / ATCC MYA-4686)</name>
    <name type="common">Bicoloured deceiver</name>
    <name type="synonym">Laccaria laccata var. bicolor</name>
    <dbReference type="NCBI Taxonomy" id="486041"/>
    <lineage>
        <taxon>Eukaryota</taxon>
        <taxon>Fungi</taxon>
        <taxon>Dikarya</taxon>
        <taxon>Basidiomycota</taxon>
        <taxon>Agaricomycotina</taxon>
        <taxon>Agaricomycetes</taxon>
        <taxon>Agaricomycetidae</taxon>
        <taxon>Agaricales</taxon>
        <taxon>Agaricineae</taxon>
        <taxon>Hydnangiaceae</taxon>
        <taxon>Laccaria</taxon>
    </lineage>
</organism>
<feature type="transmembrane region" description="Helical" evidence="1">
    <location>
        <begin position="316"/>
        <end position="334"/>
    </location>
</feature>
<feature type="transmembrane region" description="Helical" evidence="1">
    <location>
        <begin position="340"/>
        <end position="359"/>
    </location>
</feature>
<dbReference type="InterPro" id="IPR037185">
    <property type="entry name" value="EmrE-like"/>
</dbReference>
<dbReference type="PANTHER" id="PTHR13146:SF0">
    <property type="entry name" value="SOLUTE CARRIER FAMILY 35 MEMBER F6"/>
    <property type="match status" value="1"/>
</dbReference>
<dbReference type="SUPFAM" id="SSF103481">
    <property type="entry name" value="Multidrug resistance efflux transporter EmrE"/>
    <property type="match status" value="1"/>
</dbReference>
<feature type="domain" description="EamA" evidence="2">
    <location>
        <begin position="93"/>
        <end position="173"/>
    </location>
</feature>
<feature type="transmembrane region" description="Helical" evidence="1">
    <location>
        <begin position="104"/>
        <end position="125"/>
    </location>
</feature>
<dbReference type="GO" id="GO:0016020">
    <property type="term" value="C:membrane"/>
    <property type="evidence" value="ECO:0007669"/>
    <property type="project" value="InterPro"/>
</dbReference>
<feature type="transmembrane region" description="Helical" evidence="1">
    <location>
        <begin position="280"/>
        <end position="304"/>
    </location>
</feature>
<dbReference type="Pfam" id="PF00892">
    <property type="entry name" value="EamA"/>
    <property type="match status" value="1"/>
</dbReference>
<feature type="transmembrane region" description="Helical" evidence="1">
    <location>
        <begin position="232"/>
        <end position="256"/>
    </location>
</feature>
<dbReference type="Proteomes" id="UP000001194">
    <property type="component" value="Unassembled WGS sequence"/>
</dbReference>
<accession>B0DX45</accession>
<dbReference type="InParanoid" id="B0DX45"/>
<proteinExistence type="predicted"/>
<gene>
    <name evidence="3" type="ORF">LACBIDRAFT_152412</name>
</gene>
<feature type="transmembrane region" description="Helical" evidence="1">
    <location>
        <begin position="6"/>
        <end position="25"/>
    </location>
</feature>
<feature type="transmembrane region" description="Helical" evidence="1">
    <location>
        <begin position="197"/>
        <end position="220"/>
    </location>
</feature>
<dbReference type="OrthoDB" id="408493at2759"/>
<dbReference type="RefSeq" id="XP_001888459.1">
    <property type="nucleotide sequence ID" value="XM_001888424.1"/>
</dbReference>
<keyword evidence="1" id="KW-0472">Membrane</keyword>